<evidence type="ECO:0000259" key="1">
    <source>
        <dbReference type="Pfam" id="PF12697"/>
    </source>
</evidence>
<sequence>MKPSGAPVPPAPSAVQARLSLVDVLSQPLGRSIHDLDFEPDLLGDGYTRTTIELGSDPDHETPGAPVVCTLVRHLPAGVDDADFAARPAMLLVHGMTDFFFQTHVAEHFHALGYAVYGIDLRKCGRSHRPGQTWHHVTSQSIYDEDLTVALSLLAAGHGSVVPVGHSTGGLDVTMWIARLHAATRRGDAARGALYATVDAVVLNSPWLGLQFDAFTNIVIRHVFPQVAKIVPKWHVPGGINPTYGRTIHVEEHGEWDFDRTFKPLLPRPKQISWLVGVSREIDKLHSGFWSTGVPTLLLCSDADSPGRSVRGPDGSEVPEPEAFITDTILRPSQMRDAAHLVDPDCTVVTLPGAMHDVFLSRAEVRDAAFAAVDEFLAV</sequence>
<dbReference type="PANTHER" id="PTHR42886:SF29">
    <property type="entry name" value="PUMMELIG, ISOFORM A"/>
    <property type="match status" value="1"/>
</dbReference>
<dbReference type="AlphaFoldDB" id="S4XH42"/>
<protein>
    <recommendedName>
        <fullName evidence="1">AB hydrolase-1 domain-containing protein</fullName>
    </recommendedName>
</protein>
<dbReference type="PANTHER" id="PTHR42886">
    <property type="entry name" value="RE40534P-RELATED"/>
    <property type="match status" value="1"/>
</dbReference>
<dbReference type="RefSeq" id="WP_020441336.1">
    <property type="nucleotide sequence ID" value="NC_021663.1"/>
</dbReference>
<dbReference type="InterPro" id="IPR000073">
    <property type="entry name" value="AB_hydrolase_1"/>
</dbReference>
<organism evidence="2 3">
    <name type="scientific">Corynebacterium terpenotabidum Y-11</name>
    <dbReference type="NCBI Taxonomy" id="1200352"/>
    <lineage>
        <taxon>Bacteria</taxon>
        <taxon>Bacillati</taxon>
        <taxon>Actinomycetota</taxon>
        <taxon>Actinomycetes</taxon>
        <taxon>Mycobacteriales</taxon>
        <taxon>Corynebacteriaceae</taxon>
        <taxon>Corynebacterium</taxon>
    </lineage>
</organism>
<keyword evidence="3" id="KW-1185">Reference proteome</keyword>
<dbReference type="STRING" id="1200352.A606_06640"/>
<dbReference type="SUPFAM" id="SSF53474">
    <property type="entry name" value="alpha/beta-Hydrolases"/>
    <property type="match status" value="1"/>
</dbReference>
<feature type="domain" description="AB hydrolase-1" evidence="1">
    <location>
        <begin position="91"/>
        <end position="367"/>
    </location>
</feature>
<dbReference type="Gene3D" id="3.40.50.1820">
    <property type="entry name" value="alpha/beta hydrolase"/>
    <property type="match status" value="1"/>
</dbReference>
<evidence type="ECO:0000313" key="3">
    <source>
        <dbReference type="Proteomes" id="UP000014809"/>
    </source>
</evidence>
<evidence type="ECO:0000313" key="2">
    <source>
        <dbReference type="EMBL" id="AGP30975.1"/>
    </source>
</evidence>
<dbReference type="KEGG" id="cter:A606_06640"/>
<gene>
    <name evidence="2" type="ORF">A606_06640</name>
</gene>
<dbReference type="eggNOG" id="COG2267">
    <property type="taxonomic scope" value="Bacteria"/>
</dbReference>
<reference evidence="2 3" key="1">
    <citation type="submission" date="2012-06" db="EMBL/GenBank/DDBJ databases">
        <title>Complete genome sequence of Corynebacterium terpenotabidum Y-11 (=DSM 44721).</title>
        <authorList>
            <person name="Ruckert C."/>
            <person name="Albersmeier A."/>
            <person name="Al-Dilaimi A."/>
            <person name="Szczepanowski R."/>
            <person name="Kalinowski J."/>
        </authorList>
    </citation>
    <scope>NUCLEOTIDE SEQUENCE [LARGE SCALE GENOMIC DNA]</scope>
    <source>
        <strain evidence="2 3">Y-11</strain>
    </source>
</reference>
<dbReference type="InterPro" id="IPR029058">
    <property type="entry name" value="AB_hydrolase_fold"/>
</dbReference>
<dbReference type="PATRIC" id="fig|1200352.3.peg.1353"/>
<dbReference type="HOGENOM" id="CLU_051796_0_0_11"/>
<name>S4XH42_9CORY</name>
<dbReference type="EMBL" id="CP003696">
    <property type="protein sequence ID" value="AGP30975.1"/>
    <property type="molecule type" value="Genomic_DNA"/>
</dbReference>
<accession>S4XH42</accession>
<dbReference type="Proteomes" id="UP000014809">
    <property type="component" value="Chromosome"/>
</dbReference>
<proteinExistence type="predicted"/>
<dbReference type="Pfam" id="PF12697">
    <property type="entry name" value="Abhydrolase_6"/>
    <property type="match status" value="1"/>
</dbReference>
<dbReference type="GO" id="GO:0003824">
    <property type="term" value="F:catalytic activity"/>
    <property type="evidence" value="ECO:0007669"/>
    <property type="project" value="UniProtKB-ARBA"/>
</dbReference>